<proteinExistence type="inferred from homology"/>
<sequence length="817" mass="89448">MRLMIGRWSARFSVFLAVVVLAGCAAGRGEFKRGEDALQQGDYQQAVASLREATEKAPDNHAYKLRLNTARYEAAKFHWNKAEEYFAQADYQQAREHYRLSAELDGSNFAAAEGYKLAGQYQKAQKLVIDAADFVKANRHLQARRAVEQALDQVEDFQPALQLKKVLERTALTVIDGVELEVISDQPITLNFTDTKLPDVFEILTNLSGINFILDEDVRSNKTTLFLEKATFSQALELLLRMNKLDKKILNRKTIVLFPKTRDKQKQFEDQLIHTFYLSNIDAKKAVNLLRTMLQVRKIYVHEELNAVVIRDTPGVIKLAAKIIEANDRGDAEVVFDLELIEVLHTDGLTFGPQLGAYQLNIGINPDPTTTATSISGVVVDSFDGFDTLYGLPAASFDFLKEASDSEVLANPKIRVRNKEKAKVHIGTREPVVTVTVTDSGTTSDNVAYQDVGVKLDVEPEIQLDNTVVTKLGLEVSNVSGRSTTANGTSVLTITTTNANTALTLKDGERTIIGGLLRDSESKAKTTIPVLGDIPLLGRLFTHYQNTDSKSEILLSITPHIVRSVKLPTRESASIWSGGEDDLKFGRNFGTFADEYLEGQQDVELINSDSETEAAAEPVDAAPVPVLPVEKVEPAAVPAAVPATAAVVEPESAATAEELVVTADDPVEEVTLPVQQPSGMLQPLIYIKGSELVKNGEEFSLIFYVDEISELFSAPMYVQYDSNLFDFVSATEGGFLKQGDSPTVFTHTVLKDSARVIVGLKQGAGGKGVSGGGELFSMTFKAKALGKGLIEPTRTNFRNPQGIRLNAEPIGLEIEVH</sequence>
<evidence type="ECO:0000256" key="8">
    <source>
        <dbReference type="RuleBase" id="RU004004"/>
    </source>
</evidence>
<dbReference type="InterPro" id="IPR011990">
    <property type="entry name" value="TPR-like_helical_dom_sf"/>
</dbReference>
<keyword evidence="3" id="KW-0732">Signal</keyword>
<evidence type="ECO:0000259" key="9">
    <source>
        <dbReference type="SMART" id="SM00965"/>
    </source>
</evidence>
<dbReference type="GO" id="GO:0030246">
    <property type="term" value="F:carbohydrate binding"/>
    <property type="evidence" value="ECO:0007669"/>
    <property type="project" value="InterPro"/>
</dbReference>
<dbReference type="GO" id="GO:0009279">
    <property type="term" value="C:cell outer membrane"/>
    <property type="evidence" value="ECO:0007669"/>
    <property type="project" value="UniProtKB-SubCell"/>
</dbReference>
<evidence type="ECO:0000313" key="11">
    <source>
        <dbReference type="Proteomes" id="UP000184171"/>
    </source>
</evidence>
<dbReference type="PANTHER" id="PTHR30332:SF17">
    <property type="entry name" value="TYPE IV PILIATION SYSTEM PROTEIN DR_0774-RELATED"/>
    <property type="match status" value="1"/>
</dbReference>
<keyword evidence="2 8" id="KW-0813">Transport</keyword>
<organism evidence="10 11">
    <name type="scientific">Malonomonas rubra DSM 5091</name>
    <dbReference type="NCBI Taxonomy" id="1122189"/>
    <lineage>
        <taxon>Bacteria</taxon>
        <taxon>Pseudomonadati</taxon>
        <taxon>Thermodesulfobacteriota</taxon>
        <taxon>Desulfuromonadia</taxon>
        <taxon>Desulfuromonadales</taxon>
        <taxon>Geopsychrobacteraceae</taxon>
        <taxon>Malonomonas</taxon>
    </lineage>
</organism>
<keyword evidence="4" id="KW-0472">Membrane</keyword>
<comment type="subcellular location">
    <subcellularLocation>
        <location evidence="8">Cell outer membrane</location>
    </subcellularLocation>
    <subcellularLocation>
        <location evidence="1">Membrane</location>
    </subcellularLocation>
</comment>
<dbReference type="SUPFAM" id="SSF48452">
    <property type="entry name" value="TPR-like"/>
    <property type="match status" value="1"/>
</dbReference>
<dbReference type="InterPro" id="IPR002102">
    <property type="entry name" value="Cohesin_dom"/>
</dbReference>
<dbReference type="InterPro" id="IPR011662">
    <property type="entry name" value="Secretin/TonB_short_N"/>
</dbReference>
<evidence type="ECO:0000313" key="10">
    <source>
        <dbReference type="EMBL" id="SHI46410.1"/>
    </source>
</evidence>
<dbReference type="CDD" id="cd08547">
    <property type="entry name" value="Type_II_cohesin"/>
    <property type="match status" value="1"/>
</dbReference>
<dbReference type="Gene3D" id="3.30.1370.120">
    <property type="match status" value="1"/>
</dbReference>
<dbReference type="PRINTS" id="PR00811">
    <property type="entry name" value="BCTERIALGSPD"/>
</dbReference>
<gene>
    <name evidence="10" type="ORF">SAMN02745165_00119</name>
</gene>
<dbReference type="GO" id="GO:0015627">
    <property type="term" value="C:type II protein secretion system complex"/>
    <property type="evidence" value="ECO:0007669"/>
    <property type="project" value="TreeGrafter"/>
</dbReference>
<dbReference type="STRING" id="1122189.SAMN02745165_00119"/>
<dbReference type="Gene3D" id="3.30.1370.130">
    <property type="match status" value="1"/>
</dbReference>
<dbReference type="Gene3D" id="1.25.40.10">
    <property type="entry name" value="Tetratricopeptide repeat domain"/>
    <property type="match status" value="1"/>
</dbReference>
<evidence type="ECO:0000256" key="6">
    <source>
        <dbReference type="PROSITE-ProRule" id="PRU00339"/>
    </source>
</evidence>
<accession>A0A1M6BCD6</accession>
<dbReference type="InterPro" id="IPR004846">
    <property type="entry name" value="T2SS/T3SS_dom"/>
</dbReference>
<dbReference type="InterPro" id="IPR019734">
    <property type="entry name" value="TPR_rpt"/>
</dbReference>
<dbReference type="GO" id="GO:0009306">
    <property type="term" value="P:protein secretion"/>
    <property type="evidence" value="ECO:0007669"/>
    <property type="project" value="InterPro"/>
</dbReference>
<keyword evidence="6" id="KW-0802">TPR repeat</keyword>
<dbReference type="PANTHER" id="PTHR30332">
    <property type="entry name" value="PROBABLE GENERAL SECRETION PATHWAY PROTEIN D"/>
    <property type="match status" value="1"/>
</dbReference>
<dbReference type="InterPro" id="IPR038591">
    <property type="entry name" value="NolW-like_sf"/>
</dbReference>
<evidence type="ECO:0000256" key="1">
    <source>
        <dbReference type="ARBA" id="ARBA00004370"/>
    </source>
</evidence>
<dbReference type="InterPro" id="IPR050810">
    <property type="entry name" value="Bact_Secretion_Sys_Channel"/>
</dbReference>
<protein>
    <submittedName>
        <fullName evidence="10">General secretion pathway protein D</fullName>
    </submittedName>
</protein>
<dbReference type="Gene3D" id="2.60.40.680">
    <property type="match status" value="1"/>
</dbReference>
<evidence type="ECO:0000256" key="3">
    <source>
        <dbReference type="ARBA" id="ARBA00022729"/>
    </source>
</evidence>
<keyword evidence="5" id="KW-0998">Cell outer membrane</keyword>
<dbReference type="PROSITE" id="PS51257">
    <property type="entry name" value="PROKAR_LIPOPROTEIN"/>
    <property type="match status" value="1"/>
</dbReference>
<dbReference type="InterPro" id="IPR008965">
    <property type="entry name" value="CBM2/CBM3_carb-bd_dom_sf"/>
</dbReference>
<dbReference type="Pfam" id="PF00963">
    <property type="entry name" value="Cohesin"/>
    <property type="match status" value="1"/>
</dbReference>
<dbReference type="OrthoDB" id="9775455at2"/>
<comment type="similarity">
    <text evidence="7">Belongs to the bacterial secretin family.</text>
</comment>
<dbReference type="AlphaFoldDB" id="A0A1M6BCD6"/>
<dbReference type="InterPro" id="IPR005644">
    <property type="entry name" value="NolW-like"/>
</dbReference>
<dbReference type="SMART" id="SM00965">
    <property type="entry name" value="STN"/>
    <property type="match status" value="1"/>
</dbReference>
<reference evidence="10 11" key="1">
    <citation type="submission" date="2016-11" db="EMBL/GenBank/DDBJ databases">
        <authorList>
            <person name="Jaros S."/>
            <person name="Januszkiewicz K."/>
            <person name="Wedrychowicz H."/>
        </authorList>
    </citation>
    <scope>NUCLEOTIDE SEQUENCE [LARGE SCALE GENOMIC DNA]</scope>
    <source>
        <strain evidence="10 11">DSM 5091</strain>
    </source>
</reference>
<feature type="domain" description="Secretin/TonB short N-terminal" evidence="9">
    <location>
        <begin position="210"/>
        <end position="260"/>
    </location>
</feature>
<name>A0A1M6BCD6_MALRU</name>
<dbReference type="Proteomes" id="UP000184171">
    <property type="component" value="Unassembled WGS sequence"/>
</dbReference>
<keyword evidence="11" id="KW-1185">Reference proteome</keyword>
<feature type="repeat" description="TPR" evidence="6">
    <location>
        <begin position="27"/>
        <end position="60"/>
    </location>
</feature>
<dbReference type="PROSITE" id="PS50005">
    <property type="entry name" value="TPR"/>
    <property type="match status" value="1"/>
</dbReference>
<dbReference type="GO" id="GO:0000272">
    <property type="term" value="P:polysaccharide catabolic process"/>
    <property type="evidence" value="ECO:0007669"/>
    <property type="project" value="InterPro"/>
</dbReference>
<evidence type="ECO:0000256" key="4">
    <source>
        <dbReference type="ARBA" id="ARBA00023136"/>
    </source>
</evidence>
<dbReference type="SUPFAM" id="SSF49384">
    <property type="entry name" value="Carbohydrate-binding domain"/>
    <property type="match status" value="1"/>
</dbReference>
<evidence type="ECO:0000256" key="2">
    <source>
        <dbReference type="ARBA" id="ARBA00022448"/>
    </source>
</evidence>
<dbReference type="Pfam" id="PF03958">
    <property type="entry name" value="Secretin_N"/>
    <property type="match status" value="1"/>
</dbReference>
<evidence type="ECO:0000256" key="5">
    <source>
        <dbReference type="ARBA" id="ARBA00023237"/>
    </source>
</evidence>
<evidence type="ECO:0000256" key="7">
    <source>
        <dbReference type="RuleBase" id="RU004003"/>
    </source>
</evidence>
<dbReference type="EMBL" id="FQZT01000001">
    <property type="protein sequence ID" value="SHI46410.1"/>
    <property type="molecule type" value="Genomic_DNA"/>
</dbReference>
<dbReference type="Pfam" id="PF00263">
    <property type="entry name" value="Secretin"/>
    <property type="match status" value="1"/>
</dbReference>
<dbReference type="InterPro" id="IPR001775">
    <property type="entry name" value="GspD/PilQ"/>
</dbReference>
<dbReference type="RefSeq" id="WP_084091622.1">
    <property type="nucleotide sequence ID" value="NZ_FQZT01000001.1"/>
</dbReference>
<dbReference type="SMART" id="SM00028">
    <property type="entry name" value="TPR"/>
    <property type="match status" value="2"/>
</dbReference>